<reference evidence="1 2" key="1">
    <citation type="submission" date="2016-10" db="EMBL/GenBank/DDBJ databases">
        <title>Comparative genome analysis of multiple Pseudomonas spp. focuses on biocontrol and plant growth promoting traits.</title>
        <authorList>
            <person name="Tao X.-Y."/>
            <person name="Taylor C.G."/>
        </authorList>
    </citation>
    <scope>NUCLEOTIDE SEQUENCE [LARGE SCALE GENOMIC DNA]</scope>
    <source>
        <strain evidence="1 2">38D7</strain>
    </source>
</reference>
<gene>
    <name evidence="1" type="ORF">BK660_18405</name>
</gene>
<dbReference type="Proteomes" id="UP000285636">
    <property type="component" value="Unassembled WGS sequence"/>
</dbReference>
<name>A0A423I622_9PSED</name>
<proteinExistence type="predicted"/>
<accession>A0A423I622</accession>
<protein>
    <submittedName>
        <fullName evidence="1">Uncharacterized protein</fullName>
    </submittedName>
</protein>
<evidence type="ECO:0000313" key="2">
    <source>
        <dbReference type="Proteomes" id="UP000285636"/>
    </source>
</evidence>
<evidence type="ECO:0000313" key="1">
    <source>
        <dbReference type="EMBL" id="RON21010.1"/>
    </source>
</evidence>
<sequence length="207" mass="23311">MNIELDVTEAFGAIDYVNAGGLTTYIDIALTESLLENFSLQLTNFVLNIIDDSIIDEIHKQAPQELTKKFTDEGFLIVKRAIVTFEKVKSCDSVLSLKIKNDEYDFERSWGASLTNGDKVYDIGGRLSTYPDLSLNLAVISPNKITLSFSPEDCVYIDNYQNFMSATETFNNSINTAPNSHNLFNIDFRNKHLAPNFDGGYRTYTDD</sequence>
<dbReference type="AlphaFoldDB" id="A0A423I622"/>
<comment type="caution">
    <text evidence="1">The sequence shown here is derived from an EMBL/GenBank/DDBJ whole genome shotgun (WGS) entry which is preliminary data.</text>
</comment>
<organism evidence="1 2">
    <name type="scientific">Pseudomonas brassicacearum</name>
    <dbReference type="NCBI Taxonomy" id="930166"/>
    <lineage>
        <taxon>Bacteria</taxon>
        <taxon>Pseudomonadati</taxon>
        <taxon>Pseudomonadota</taxon>
        <taxon>Gammaproteobacteria</taxon>
        <taxon>Pseudomonadales</taxon>
        <taxon>Pseudomonadaceae</taxon>
        <taxon>Pseudomonas</taxon>
    </lineage>
</organism>
<dbReference type="EMBL" id="MOBK01000006">
    <property type="protein sequence ID" value="RON21010.1"/>
    <property type="molecule type" value="Genomic_DNA"/>
</dbReference>
<dbReference type="RefSeq" id="WP_123434588.1">
    <property type="nucleotide sequence ID" value="NZ_MOBK01000006.1"/>
</dbReference>